<dbReference type="FunFam" id="3.20.20.70:FF:000018">
    <property type="entry name" value="Probable transaldolase"/>
    <property type="match status" value="1"/>
</dbReference>
<dbReference type="InterPro" id="IPR033919">
    <property type="entry name" value="TSA/FSA_arc/bac"/>
</dbReference>
<dbReference type="InterPro" id="IPR001585">
    <property type="entry name" value="TAL/FSA"/>
</dbReference>
<dbReference type="PANTHER" id="PTHR10683:SF40">
    <property type="entry name" value="FRUCTOSE-6-PHOSPHATE ALDOLASE 1-RELATED"/>
    <property type="match status" value="1"/>
</dbReference>
<dbReference type="GO" id="GO:0016832">
    <property type="term" value="F:aldehyde-lyase activity"/>
    <property type="evidence" value="ECO:0007669"/>
    <property type="project" value="InterPro"/>
</dbReference>
<dbReference type="PANTHER" id="PTHR10683">
    <property type="entry name" value="TRANSALDOLASE"/>
    <property type="match status" value="1"/>
</dbReference>
<dbReference type="SUPFAM" id="SSF51569">
    <property type="entry name" value="Aldolase"/>
    <property type="match status" value="1"/>
</dbReference>
<dbReference type="InterPro" id="IPR018225">
    <property type="entry name" value="Transaldolase_AS"/>
</dbReference>
<evidence type="ECO:0000256" key="3">
    <source>
        <dbReference type="ARBA" id="ARBA00023270"/>
    </source>
</evidence>
<accession>A0A381V211</accession>
<evidence type="ECO:0000256" key="2">
    <source>
        <dbReference type="ARBA" id="ARBA00022490"/>
    </source>
</evidence>
<evidence type="ECO:0000256" key="1">
    <source>
        <dbReference type="ARBA" id="ARBA00004496"/>
    </source>
</evidence>
<gene>
    <name evidence="4" type="ORF">METZ01_LOCUS86845</name>
</gene>
<name>A0A381V211_9ZZZZ</name>
<dbReference type="AlphaFoldDB" id="A0A381V211"/>
<reference evidence="4" key="1">
    <citation type="submission" date="2018-05" db="EMBL/GenBank/DDBJ databases">
        <authorList>
            <person name="Lanie J.A."/>
            <person name="Ng W.-L."/>
            <person name="Kazmierczak K.M."/>
            <person name="Andrzejewski T.M."/>
            <person name="Davidsen T.M."/>
            <person name="Wayne K.J."/>
            <person name="Tettelin H."/>
            <person name="Glass J.I."/>
            <person name="Rusch D."/>
            <person name="Podicherti R."/>
            <person name="Tsui H.-C.T."/>
            <person name="Winkler M.E."/>
        </authorList>
    </citation>
    <scope>NUCLEOTIDE SEQUENCE</scope>
</reference>
<protein>
    <recommendedName>
        <fullName evidence="5">Transaldolase</fullName>
    </recommendedName>
</protein>
<dbReference type="Pfam" id="PF00923">
    <property type="entry name" value="TAL_FSA"/>
    <property type="match status" value="1"/>
</dbReference>
<dbReference type="PROSITE" id="PS01054">
    <property type="entry name" value="TRANSALDOLASE_1"/>
    <property type="match status" value="1"/>
</dbReference>
<evidence type="ECO:0008006" key="5">
    <source>
        <dbReference type="Google" id="ProtNLM"/>
    </source>
</evidence>
<dbReference type="Gene3D" id="3.20.20.70">
    <property type="entry name" value="Aldolase class I"/>
    <property type="match status" value="1"/>
</dbReference>
<sequence>MKIFLDTADVDLIGKYHESGLIDGVTTNPTLIRKSGRDPEQVYKELTIIGVDDISMEIVTDDYFEFLQEGRRLHEKFGEVTTIKVPCTPDGLRGCKLLSEEGIRVNVTLVFSPAQAILASKAGAAYVSPFVGRVDDNSFDGLNLIKQIADIYEVQSKLYNFVDTEILSASIRDVGSVSKSFEYGAGIVTMPPSIFEKMYNHILTDKGLDLFQKDWETVNALKI</sequence>
<evidence type="ECO:0000313" key="4">
    <source>
        <dbReference type="EMBL" id="SVA33991.1"/>
    </source>
</evidence>
<dbReference type="GO" id="GO:0005975">
    <property type="term" value="P:carbohydrate metabolic process"/>
    <property type="evidence" value="ECO:0007669"/>
    <property type="project" value="InterPro"/>
</dbReference>
<dbReference type="CDD" id="cd00956">
    <property type="entry name" value="Transaldolase_FSA"/>
    <property type="match status" value="1"/>
</dbReference>
<dbReference type="GO" id="GO:0005737">
    <property type="term" value="C:cytoplasm"/>
    <property type="evidence" value="ECO:0007669"/>
    <property type="project" value="UniProtKB-SubCell"/>
</dbReference>
<dbReference type="InterPro" id="IPR013785">
    <property type="entry name" value="Aldolase_TIM"/>
</dbReference>
<proteinExistence type="predicted"/>
<comment type="subcellular location">
    <subcellularLocation>
        <location evidence="1">Cytoplasm</location>
    </subcellularLocation>
</comment>
<keyword evidence="3" id="KW-0704">Schiff base</keyword>
<dbReference type="EMBL" id="UINC01007555">
    <property type="protein sequence ID" value="SVA33991.1"/>
    <property type="molecule type" value="Genomic_DNA"/>
</dbReference>
<organism evidence="4">
    <name type="scientific">marine metagenome</name>
    <dbReference type="NCBI Taxonomy" id="408172"/>
    <lineage>
        <taxon>unclassified sequences</taxon>
        <taxon>metagenomes</taxon>
        <taxon>ecological metagenomes</taxon>
    </lineage>
</organism>
<keyword evidence="2" id="KW-0963">Cytoplasm</keyword>